<dbReference type="RefSeq" id="WP_114299628.1">
    <property type="nucleotide sequence ID" value="NZ_QPJT01000031.1"/>
</dbReference>
<evidence type="ECO:0000313" key="2">
    <source>
        <dbReference type="EMBL" id="RCX09971.1"/>
    </source>
</evidence>
<dbReference type="InterPro" id="IPR000600">
    <property type="entry name" value="ROK"/>
</dbReference>
<dbReference type="PANTHER" id="PTHR18964">
    <property type="entry name" value="ROK (REPRESSOR, ORF, KINASE) FAMILY"/>
    <property type="match status" value="1"/>
</dbReference>
<dbReference type="PANTHER" id="PTHR18964:SF149">
    <property type="entry name" value="BIFUNCTIONAL UDP-N-ACETYLGLUCOSAMINE 2-EPIMERASE_N-ACETYLMANNOSAMINE KINASE"/>
    <property type="match status" value="1"/>
</dbReference>
<name>A0A369ALB5_9FIRM</name>
<evidence type="ECO:0000256" key="1">
    <source>
        <dbReference type="ARBA" id="ARBA00006479"/>
    </source>
</evidence>
<comment type="similarity">
    <text evidence="1">Belongs to the ROK (NagC/XylR) family.</text>
</comment>
<keyword evidence="2" id="KW-0418">Kinase</keyword>
<proteinExistence type="inferred from homology"/>
<keyword evidence="2" id="KW-0808">Transferase</keyword>
<dbReference type="EMBL" id="QPJT01000031">
    <property type="protein sequence ID" value="RCX09971.1"/>
    <property type="molecule type" value="Genomic_DNA"/>
</dbReference>
<dbReference type="Pfam" id="PF00480">
    <property type="entry name" value="ROK"/>
    <property type="match status" value="1"/>
</dbReference>
<dbReference type="InterPro" id="IPR043129">
    <property type="entry name" value="ATPase_NBD"/>
</dbReference>
<dbReference type="Proteomes" id="UP000253034">
    <property type="component" value="Unassembled WGS sequence"/>
</dbReference>
<dbReference type="GO" id="GO:0016301">
    <property type="term" value="F:kinase activity"/>
    <property type="evidence" value="ECO:0007669"/>
    <property type="project" value="UniProtKB-KW"/>
</dbReference>
<dbReference type="SUPFAM" id="SSF53067">
    <property type="entry name" value="Actin-like ATPase domain"/>
    <property type="match status" value="1"/>
</dbReference>
<accession>A0A369ALB5</accession>
<dbReference type="OrthoDB" id="49666at2"/>
<gene>
    <name evidence="2" type="ORF">DFR58_13115</name>
</gene>
<sequence length="306" mass="32659">MNKSNVCVLSIDAGGTFLKAALVKSDGTIVEDSFIRISLDSNGSIGHIQTAYTQLAALGLSKAQECGLELSAVGVCIPGPFDYANGVSLMTHKYVSIKGIPMRLWLWEGAGNIPIHFLHDSHAFLLGALWNNSLCGFERVAGVIIGTGLGFASFIDGKIYANEHGGPGISIFSRPYRNGTSEEYVSRRAIISRYRALCGNTPEETDAVDIAKLAHEGQPEAAAVFSETGRYLAEIVHDILLENCFECLLLGGAISKSSSLFLPELRKGLSDLPALRHIAAAENIDLAPVLGTARAALFPEVDTVLL</sequence>
<comment type="caution">
    <text evidence="2">The sequence shown here is derived from an EMBL/GenBank/DDBJ whole genome shotgun (WGS) entry which is preliminary data.</text>
</comment>
<evidence type="ECO:0000313" key="3">
    <source>
        <dbReference type="Proteomes" id="UP000253034"/>
    </source>
</evidence>
<reference evidence="2 3" key="1">
    <citation type="submission" date="2018-07" db="EMBL/GenBank/DDBJ databases">
        <title>Genomic Encyclopedia of Type Strains, Phase IV (KMG-IV): sequencing the most valuable type-strain genomes for metagenomic binning, comparative biology and taxonomic classification.</title>
        <authorList>
            <person name="Goeker M."/>
        </authorList>
    </citation>
    <scope>NUCLEOTIDE SEQUENCE [LARGE SCALE GENOMIC DNA]</scope>
    <source>
        <strain evidence="2 3">DSM 27016</strain>
    </source>
</reference>
<organism evidence="2 3">
    <name type="scientific">Anaerobacterium chartisolvens</name>
    <dbReference type="NCBI Taxonomy" id="1297424"/>
    <lineage>
        <taxon>Bacteria</taxon>
        <taxon>Bacillati</taxon>
        <taxon>Bacillota</taxon>
        <taxon>Clostridia</taxon>
        <taxon>Eubacteriales</taxon>
        <taxon>Oscillospiraceae</taxon>
        <taxon>Anaerobacterium</taxon>
    </lineage>
</organism>
<protein>
    <submittedName>
        <fullName evidence="2">Glucokinase</fullName>
    </submittedName>
</protein>
<dbReference type="AlphaFoldDB" id="A0A369ALB5"/>
<dbReference type="Gene3D" id="3.30.420.40">
    <property type="match status" value="2"/>
</dbReference>
<keyword evidence="3" id="KW-1185">Reference proteome</keyword>